<keyword evidence="1" id="KW-1133">Transmembrane helix</keyword>
<gene>
    <name evidence="2" type="ORF">C922_04797</name>
</gene>
<dbReference type="AlphaFoldDB" id="W7A6Y1"/>
<dbReference type="RefSeq" id="XP_008818597.1">
    <property type="nucleotide sequence ID" value="XM_008820375.1"/>
</dbReference>
<name>W7A6Y1_9APIC</name>
<keyword evidence="1" id="KW-0812">Transmembrane</keyword>
<keyword evidence="1" id="KW-0472">Membrane</keyword>
<protein>
    <submittedName>
        <fullName evidence="2">Uncharacterized protein</fullName>
    </submittedName>
</protein>
<dbReference type="Proteomes" id="UP000030640">
    <property type="component" value="Unassembled WGS sequence"/>
</dbReference>
<sequence>MLENNLPIRSMGIIDKFPRIDRTNMSFLYFKLLIFIFLLWNFSNCTDSSCNNSYDEEHCDLSVRGGEKFRVLTEYDSYYRGGQSSLYSLEDMEDDQREEHIRELISYYNVFLNYYPRLNTKDKIIKLKNPESIGEHNYASNGKQNVSTTNLVEERSYEYDEVDNVEDVEEYDELETFIEIELYEEPDDLHEYLDLDIDIDDRELTTPDDMDEDMGMFKQKYLELMDKIILYITNYNWNSELIYDYFLLFTPLSTLIAILLRFKYILSKIINLMEFFLVNNILQEYYTLRSYPIK</sequence>
<dbReference type="EMBL" id="KI965488">
    <property type="protein sequence ID" value="EUD64849.1"/>
    <property type="molecule type" value="Genomic_DNA"/>
</dbReference>
<evidence type="ECO:0000256" key="1">
    <source>
        <dbReference type="SAM" id="Phobius"/>
    </source>
</evidence>
<evidence type="ECO:0000313" key="3">
    <source>
        <dbReference type="Proteomes" id="UP000030640"/>
    </source>
</evidence>
<organism evidence="2 3">
    <name type="scientific">Plasmodium inui San Antonio 1</name>
    <dbReference type="NCBI Taxonomy" id="1237626"/>
    <lineage>
        <taxon>Eukaryota</taxon>
        <taxon>Sar</taxon>
        <taxon>Alveolata</taxon>
        <taxon>Apicomplexa</taxon>
        <taxon>Aconoidasida</taxon>
        <taxon>Haemosporida</taxon>
        <taxon>Plasmodiidae</taxon>
        <taxon>Plasmodium</taxon>
        <taxon>Plasmodium (Plasmodium)</taxon>
    </lineage>
</organism>
<feature type="transmembrane region" description="Helical" evidence="1">
    <location>
        <begin position="242"/>
        <end position="262"/>
    </location>
</feature>
<feature type="transmembrane region" description="Helical" evidence="1">
    <location>
        <begin position="26"/>
        <end position="43"/>
    </location>
</feature>
<keyword evidence="3" id="KW-1185">Reference proteome</keyword>
<dbReference type="OrthoDB" id="386602at2759"/>
<dbReference type="VEuPathDB" id="PlasmoDB:C922_04797"/>
<evidence type="ECO:0000313" key="2">
    <source>
        <dbReference type="EMBL" id="EUD64849.1"/>
    </source>
</evidence>
<reference evidence="2 3" key="1">
    <citation type="submission" date="2013-02" db="EMBL/GenBank/DDBJ databases">
        <title>The Genome Sequence of Plasmodium inui San Antonio 1.</title>
        <authorList>
            <consortium name="The Broad Institute Genome Sequencing Platform"/>
            <consortium name="The Broad Institute Genome Sequencing Center for Infectious Disease"/>
            <person name="Neafsey D."/>
            <person name="Cheeseman I."/>
            <person name="Volkman S."/>
            <person name="Adams J."/>
            <person name="Walker B."/>
            <person name="Young S.K."/>
            <person name="Zeng Q."/>
            <person name="Gargeya S."/>
            <person name="Fitzgerald M."/>
            <person name="Haas B."/>
            <person name="Abouelleil A."/>
            <person name="Alvarado L."/>
            <person name="Arachchi H.M."/>
            <person name="Berlin A.M."/>
            <person name="Chapman S.B."/>
            <person name="Dewar J."/>
            <person name="Goldberg J."/>
            <person name="Griggs A."/>
            <person name="Gujja S."/>
            <person name="Hansen M."/>
            <person name="Howarth C."/>
            <person name="Imamovic A."/>
            <person name="Larimer J."/>
            <person name="McCowan C."/>
            <person name="Murphy C."/>
            <person name="Neiman D."/>
            <person name="Pearson M."/>
            <person name="Priest M."/>
            <person name="Roberts A."/>
            <person name="Saif S."/>
            <person name="Shea T."/>
            <person name="Sisk P."/>
            <person name="Sykes S."/>
            <person name="Wortman J."/>
            <person name="Nusbaum C."/>
            <person name="Birren B."/>
        </authorList>
    </citation>
    <scope>NUCLEOTIDE SEQUENCE [LARGE SCALE GENOMIC DNA]</scope>
    <source>
        <strain evidence="2 3">San Antonio 1</strain>
    </source>
</reference>
<dbReference type="GeneID" id="20040071"/>
<accession>W7A6Y1</accession>
<proteinExistence type="predicted"/>